<dbReference type="Proteomes" id="UP001163846">
    <property type="component" value="Unassembled WGS sequence"/>
</dbReference>
<feature type="transmembrane region" description="Helical" evidence="2">
    <location>
        <begin position="81"/>
        <end position="101"/>
    </location>
</feature>
<keyword evidence="2" id="KW-1133">Transmembrane helix</keyword>
<evidence type="ECO:0000313" key="4">
    <source>
        <dbReference type="Proteomes" id="UP001163846"/>
    </source>
</evidence>
<keyword evidence="2" id="KW-0472">Membrane</keyword>
<feature type="region of interest" description="Disordered" evidence="1">
    <location>
        <begin position="1"/>
        <end position="30"/>
    </location>
</feature>
<dbReference type="PANTHER" id="PTHR39605">
    <property type="entry name" value="MAJOR FACILITATOR SUPERFAMILY (MFS) PROFILE DOMAIN-CONTAINING PROTEIN"/>
    <property type="match status" value="1"/>
</dbReference>
<dbReference type="AlphaFoldDB" id="A0AA38UE58"/>
<proteinExistence type="predicted"/>
<sequence>MSSSSIKMDDLSQRSTKRTSSDNQQETQDLAEAEKDGAISAWTMMAASLLTALAAILSLFPQFLLFLSTGTPSTLTSLERFLSLHFGIWLFTIAVALILNIPSTSPLPLGLSQPDHPLLKPFTFACLLSSFISYNTRSVGSLAAIHCLITAVVGLWGLWVTVFGSSVRVSKKTGADKHTSSFIFGNKSAASKQKKEWLKQQKGE</sequence>
<accession>A0AA38UE58</accession>
<feature type="transmembrane region" description="Helical" evidence="2">
    <location>
        <begin position="39"/>
        <end position="60"/>
    </location>
</feature>
<reference evidence="3" key="1">
    <citation type="submission" date="2022-08" db="EMBL/GenBank/DDBJ databases">
        <authorList>
            <consortium name="DOE Joint Genome Institute"/>
            <person name="Min B."/>
            <person name="Riley R."/>
            <person name="Sierra-Patev S."/>
            <person name="Naranjo-Ortiz M."/>
            <person name="Looney B."/>
            <person name="Konkel Z."/>
            <person name="Slot J.C."/>
            <person name="Sakamoto Y."/>
            <person name="Steenwyk J.L."/>
            <person name="Rokas A."/>
            <person name="Carro J."/>
            <person name="Camarero S."/>
            <person name="Ferreira P."/>
            <person name="Molpeceres G."/>
            <person name="Ruiz-Duenas F.J."/>
            <person name="Serrano A."/>
            <person name="Henrissat B."/>
            <person name="Drula E."/>
            <person name="Hughes K.W."/>
            <person name="Mata J.L."/>
            <person name="Ishikawa N.K."/>
            <person name="Vargas-Isla R."/>
            <person name="Ushijima S."/>
            <person name="Smith C.A."/>
            <person name="Ahrendt S."/>
            <person name="Andreopoulos W."/>
            <person name="He G."/>
            <person name="Labutti K."/>
            <person name="Lipzen A."/>
            <person name="Ng V."/>
            <person name="Sandor L."/>
            <person name="Barry K."/>
            <person name="Martinez A.T."/>
            <person name="Xiao Y."/>
            <person name="Gibbons J.G."/>
            <person name="Terashima K."/>
            <person name="Hibbett D.S."/>
            <person name="Grigoriev I.V."/>
        </authorList>
    </citation>
    <scope>NUCLEOTIDE SEQUENCE</scope>
    <source>
        <strain evidence="3">TFB9207</strain>
    </source>
</reference>
<protein>
    <recommendedName>
        <fullName evidence="5">Transmembrane protein</fullName>
    </recommendedName>
</protein>
<comment type="caution">
    <text evidence="3">The sequence shown here is derived from an EMBL/GenBank/DDBJ whole genome shotgun (WGS) entry which is preliminary data.</text>
</comment>
<organism evidence="3 4">
    <name type="scientific">Lentinula raphanica</name>
    <dbReference type="NCBI Taxonomy" id="153919"/>
    <lineage>
        <taxon>Eukaryota</taxon>
        <taxon>Fungi</taxon>
        <taxon>Dikarya</taxon>
        <taxon>Basidiomycota</taxon>
        <taxon>Agaricomycotina</taxon>
        <taxon>Agaricomycetes</taxon>
        <taxon>Agaricomycetidae</taxon>
        <taxon>Agaricales</taxon>
        <taxon>Marasmiineae</taxon>
        <taxon>Omphalotaceae</taxon>
        <taxon>Lentinula</taxon>
    </lineage>
</organism>
<evidence type="ECO:0000256" key="1">
    <source>
        <dbReference type="SAM" id="MobiDB-lite"/>
    </source>
</evidence>
<gene>
    <name evidence="3" type="ORF">F5878DRAFT_537718</name>
</gene>
<keyword evidence="4" id="KW-1185">Reference proteome</keyword>
<dbReference type="EMBL" id="MU806187">
    <property type="protein sequence ID" value="KAJ3838364.1"/>
    <property type="molecule type" value="Genomic_DNA"/>
</dbReference>
<evidence type="ECO:0000256" key="2">
    <source>
        <dbReference type="SAM" id="Phobius"/>
    </source>
</evidence>
<evidence type="ECO:0000313" key="3">
    <source>
        <dbReference type="EMBL" id="KAJ3838364.1"/>
    </source>
</evidence>
<keyword evidence="2" id="KW-0812">Transmembrane</keyword>
<dbReference type="PANTHER" id="PTHR39605:SF1">
    <property type="entry name" value="MAJOR FACILITATOR SUPERFAMILY (MFS) PROFILE DOMAIN-CONTAINING PROTEIN"/>
    <property type="match status" value="1"/>
</dbReference>
<evidence type="ECO:0008006" key="5">
    <source>
        <dbReference type="Google" id="ProtNLM"/>
    </source>
</evidence>
<feature type="transmembrane region" description="Helical" evidence="2">
    <location>
        <begin position="143"/>
        <end position="163"/>
    </location>
</feature>
<name>A0AA38UE58_9AGAR</name>